<dbReference type="InterPro" id="IPR000182">
    <property type="entry name" value="GNAT_dom"/>
</dbReference>
<feature type="domain" description="N-acetyltransferase" evidence="3">
    <location>
        <begin position="11"/>
        <end position="179"/>
    </location>
</feature>
<proteinExistence type="predicted"/>
<reference evidence="4 5" key="1">
    <citation type="submission" date="2020-08" db="EMBL/GenBank/DDBJ databases">
        <title>Sequencing the genomes of 1000 actinobacteria strains.</title>
        <authorList>
            <person name="Klenk H.-P."/>
        </authorList>
    </citation>
    <scope>NUCLEOTIDE SEQUENCE [LARGE SCALE GENOMIC DNA]</scope>
    <source>
        <strain evidence="4 5">DSM 28967</strain>
    </source>
</reference>
<evidence type="ECO:0000313" key="4">
    <source>
        <dbReference type="EMBL" id="MBB5839847.1"/>
    </source>
</evidence>
<dbReference type="EMBL" id="JACHMY010000001">
    <property type="protein sequence ID" value="MBB5839847.1"/>
    <property type="molecule type" value="Genomic_DNA"/>
</dbReference>
<dbReference type="CDD" id="cd04301">
    <property type="entry name" value="NAT_SF"/>
    <property type="match status" value="2"/>
</dbReference>
<keyword evidence="5" id="KW-1185">Reference proteome</keyword>
<keyword evidence="1" id="KW-0808">Transferase</keyword>
<dbReference type="Pfam" id="PF00583">
    <property type="entry name" value="Acetyltransf_1"/>
    <property type="match status" value="1"/>
</dbReference>
<dbReference type="Proteomes" id="UP000549971">
    <property type="component" value="Unassembled WGS sequence"/>
</dbReference>
<keyword evidence="2" id="KW-0012">Acyltransferase</keyword>
<sequence>MGIDEGWPAGLTVRPIDKSHAAAWAGLLAAKEKVDAEGENYDADDLIEELADPKLDAARDTIGIWSGEQMVGYGVVRAPDQVVDVHRVRTEGAVHPEWRGRGIGSALVPWLTRRATELHHERQPGAEGEINTGAIDTNTSALALLAVLGFERCRYFFSMERTFGTPVEVPPVPDGLRLVAYTPAYDEPLRIAHNEVFLDHWGSSPKSPESWKTWFTGARAFRPELAYLVLDGDEVVAYTIGYEYVADTEATGIREVYVGQVGTKRSHRGRGLAALALAKVMAEAEAAGFQRASLGVDADNPTGALGLYERLGYTTKNTWISHRLPLA</sequence>
<accession>A0A7W9JDM5</accession>
<dbReference type="InterPro" id="IPR016181">
    <property type="entry name" value="Acyl_CoA_acyltransferase"/>
</dbReference>
<name>A0A7W9JDM5_9ACTN</name>
<dbReference type="InterPro" id="IPR050832">
    <property type="entry name" value="Bact_Acetyltransf"/>
</dbReference>
<dbReference type="PROSITE" id="PS51186">
    <property type="entry name" value="GNAT"/>
    <property type="match status" value="2"/>
</dbReference>
<dbReference type="Pfam" id="PF13508">
    <property type="entry name" value="Acetyltransf_7"/>
    <property type="match status" value="1"/>
</dbReference>
<evidence type="ECO:0000256" key="2">
    <source>
        <dbReference type="ARBA" id="ARBA00023315"/>
    </source>
</evidence>
<evidence type="ECO:0000256" key="1">
    <source>
        <dbReference type="ARBA" id="ARBA00022679"/>
    </source>
</evidence>
<gene>
    <name evidence="4" type="ORF">HDA39_006581</name>
</gene>
<evidence type="ECO:0000259" key="3">
    <source>
        <dbReference type="PROSITE" id="PS51186"/>
    </source>
</evidence>
<dbReference type="AlphaFoldDB" id="A0A7W9JDM5"/>
<dbReference type="SUPFAM" id="SSF55729">
    <property type="entry name" value="Acyl-CoA N-acyltransferases (Nat)"/>
    <property type="match status" value="2"/>
</dbReference>
<evidence type="ECO:0000313" key="5">
    <source>
        <dbReference type="Proteomes" id="UP000549971"/>
    </source>
</evidence>
<dbReference type="GO" id="GO:0016747">
    <property type="term" value="F:acyltransferase activity, transferring groups other than amino-acyl groups"/>
    <property type="evidence" value="ECO:0007669"/>
    <property type="project" value="InterPro"/>
</dbReference>
<comment type="caution">
    <text evidence="4">The sequence shown here is derived from an EMBL/GenBank/DDBJ whole genome shotgun (WGS) entry which is preliminary data.</text>
</comment>
<feature type="domain" description="N-acetyltransferase" evidence="3">
    <location>
        <begin position="176"/>
        <end position="327"/>
    </location>
</feature>
<organism evidence="4 5">
    <name type="scientific">Kribbella italica</name>
    <dbReference type="NCBI Taxonomy" id="1540520"/>
    <lineage>
        <taxon>Bacteria</taxon>
        <taxon>Bacillati</taxon>
        <taxon>Actinomycetota</taxon>
        <taxon>Actinomycetes</taxon>
        <taxon>Propionibacteriales</taxon>
        <taxon>Kribbellaceae</taxon>
        <taxon>Kribbella</taxon>
    </lineage>
</organism>
<dbReference type="Gene3D" id="3.40.630.30">
    <property type="match status" value="1"/>
</dbReference>
<dbReference type="PANTHER" id="PTHR43877">
    <property type="entry name" value="AMINOALKYLPHOSPHONATE N-ACETYLTRANSFERASE-RELATED-RELATED"/>
    <property type="match status" value="1"/>
</dbReference>
<protein>
    <submittedName>
        <fullName evidence="4">Mycothiol synthase</fullName>
    </submittedName>
</protein>
<dbReference type="RefSeq" id="WP_184801790.1">
    <property type="nucleotide sequence ID" value="NZ_JACHMY010000001.1"/>
</dbReference>